<feature type="compositionally biased region" description="Low complexity" evidence="1">
    <location>
        <begin position="505"/>
        <end position="536"/>
    </location>
</feature>
<feature type="compositionally biased region" description="Low complexity" evidence="1">
    <location>
        <begin position="15"/>
        <end position="45"/>
    </location>
</feature>
<reference evidence="2 3" key="1">
    <citation type="submission" date="2023-09" db="EMBL/GenBank/DDBJ databases">
        <title>Multi-omics analysis of a traditional fermented food reveals byproduct-associated fungal strains for waste-to-food upcycling.</title>
        <authorList>
            <consortium name="Lawrence Berkeley National Laboratory"/>
            <person name="Rekdal V.M."/>
            <person name="Villalobos-Escobedo J.M."/>
            <person name="Rodriguez-Valeron N."/>
            <person name="Garcia M.O."/>
            <person name="Vasquez D.P."/>
            <person name="Damayanti I."/>
            <person name="Sorensen P.M."/>
            <person name="Baidoo E.E."/>
            <person name="De Carvalho A.C."/>
            <person name="Riley R."/>
            <person name="Lipzen A."/>
            <person name="He G."/>
            <person name="Yan M."/>
            <person name="Haridas S."/>
            <person name="Daum C."/>
            <person name="Yoshinaga Y."/>
            <person name="Ng V."/>
            <person name="Grigoriev I.V."/>
            <person name="Munk R."/>
            <person name="Nuraida L."/>
            <person name="Wijaya C.H."/>
            <person name="Morales P.-C."/>
            <person name="Keasling J.D."/>
        </authorList>
    </citation>
    <scope>NUCLEOTIDE SEQUENCE [LARGE SCALE GENOMIC DNA]</scope>
    <source>
        <strain evidence="2 3">FGSC 2613</strain>
    </source>
</reference>
<feature type="compositionally biased region" description="Basic and acidic residues" evidence="1">
    <location>
        <begin position="384"/>
        <end position="403"/>
    </location>
</feature>
<feature type="compositionally biased region" description="Low complexity" evidence="1">
    <location>
        <begin position="404"/>
        <end position="415"/>
    </location>
</feature>
<gene>
    <name evidence="2" type="ORF">QR685DRAFT_349847</name>
</gene>
<feature type="compositionally biased region" description="Polar residues" evidence="1">
    <location>
        <begin position="327"/>
        <end position="336"/>
    </location>
</feature>
<feature type="compositionally biased region" description="Polar residues" evidence="1">
    <location>
        <begin position="1"/>
        <end position="12"/>
    </location>
</feature>
<feature type="compositionally biased region" description="Low complexity" evidence="1">
    <location>
        <begin position="84"/>
        <end position="96"/>
    </location>
</feature>
<comment type="caution">
    <text evidence="2">The sequence shown here is derived from an EMBL/GenBank/DDBJ whole genome shotgun (WGS) entry which is preliminary data.</text>
</comment>
<feature type="compositionally biased region" description="Low complexity" evidence="1">
    <location>
        <begin position="113"/>
        <end position="129"/>
    </location>
</feature>
<feature type="compositionally biased region" description="Polar residues" evidence="1">
    <location>
        <begin position="837"/>
        <end position="846"/>
    </location>
</feature>
<evidence type="ECO:0008006" key="4">
    <source>
        <dbReference type="Google" id="ProtNLM"/>
    </source>
</evidence>
<organism evidence="2 3">
    <name type="scientific">Neurospora intermedia</name>
    <dbReference type="NCBI Taxonomy" id="5142"/>
    <lineage>
        <taxon>Eukaryota</taxon>
        <taxon>Fungi</taxon>
        <taxon>Dikarya</taxon>
        <taxon>Ascomycota</taxon>
        <taxon>Pezizomycotina</taxon>
        <taxon>Sordariomycetes</taxon>
        <taxon>Sordariomycetidae</taxon>
        <taxon>Sordariales</taxon>
        <taxon>Sordariaceae</taxon>
        <taxon>Neurospora</taxon>
    </lineage>
</organism>
<keyword evidence="3" id="KW-1185">Reference proteome</keyword>
<feature type="compositionally biased region" description="Acidic residues" evidence="1">
    <location>
        <begin position="372"/>
        <end position="383"/>
    </location>
</feature>
<name>A0ABR3D5F1_NEUIN</name>
<feature type="compositionally biased region" description="Basic and acidic residues" evidence="1">
    <location>
        <begin position="304"/>
        <end position="326"/>
    </location>
</feature>
<evidence type="ECO:0000256" key="1">
    <source>
        <dbReference type="SAM" id="MobiDB-lite"/>
    </source>
</evidence>
<dbReference type="Proteomes" id="UP001451303">
    <property type="component" value="Unassembled WGS sequence"/>
</dbReference>
<feature type="region of interest" description="Disordered" evidence="1">
    <location>
        <begin position="113"/>
        <end position="139"/>
    </location>
</feature>
<feature type="compositionally biased region" description="Polar residues" evidence="1">
    <location>
        <begin position="69"/>
        <end position="83"/>
    </location>
</feature>
<feature type="compositionally biased region" description="Low complexity" evidence="1">
    <location>
        <begin position="795"/>
        <end position="809"/>
    </location>
</feature>
<feature type="region of interest" description="Disordered" evidence="1">
    <location>
        <begin position="732"/>
        <end position="850"/>
    </location>
</feature>
<feature type="region of interest" description="Disordered" evidence="1">
    <location>
        <begin position="659"/>
        <end position="678"/>
    </location>
</feature>
<feature type="compositionally biased region" description="Basic and acidic residues" evidence="1">
    <location>
        <begin position="742"/>
        <end position="755"/>
    </location>
</feature>
<accession>A0ABR3D5F1</accession>
<evidence type="ECO:0000313" key="2">
    <source>
        <dbReference type="EMBL" id="KAL0467867.1"/>
    </source>
</evidence>
<feature type="region of interest" description="Disordered" evidence="1">
    <location>
        <begin position="178"/>
        <end position="200"/>
    </location>
</feature>
<feature type="compositionally biased region" description="Low complexity" evidence="1">
    <location>
        <begin position="818"/>
        <end position="831"/>
    </location>
</feature>
<dbReference type="EMBL" id="JAVLET010000008">
    <property type="protein sequence ID" value="KAL0467867.1"/>
    <property type="molecule type" value="Genomic_DNA"/>
</dbReference>
<evidence type="ECO:0000313" key="3">
    <source>
        <dbReference type="Proteomes" id="UP001451303"/>
    </source>
</evidence>
<protein>
    <recommendedName>
        <fullName evidence="4">ERCC4 domain-containing protein</fullName>
    </recommendedName>
</protein>
<feature type="region of interest" description="Disordered" evidence="1">
    <location>
        <begin position="491"/>
        <end position="536"/>
    </location>
</feature>
<feature type="region of interest" description="Disordered" evidence="1">
    <location>
        <begin position="62"/>
        <end position="96"/>
    </location>
</feature>
<feature type="region of interest" description="Disordered" evidence="1">
    <location>
        <begin position="297"/>
        <end position="351"/>
    </location>
</feature>
<proteinExistence type="predicted"/>
<feature type="region of interest" description="Disordered" evidence="1">
    <location>
        <begin position="365"/>
        <end position="420"/>
    </location>
</feature>
<feature type="region of interest" description="Disordered" evidence="1">
    <location>
        <begin position="1"/>
        <end position="45"/>
    </location>
</feature>
<sequence>MTGPTPSNTISGADSHATTPTSAITSSHISSSRYQTRPQAQTPAQTTTAFIFHVSTLIYRPRNAGSPPNVGTNRANSNSNATWSPIPSVSDSNSSSISGYTSCEAHSDSTWNQNINININPTNSQSQSQSRHHHPDPLRQHQIKLLRPLLPRPSAGETIAGLQAVGIPFVIVWEPTESSGSKAGQEPGLKCGNGDDDRLNDEFTSEEEVANTVTRVLGLEVPIGSERVVGRWTLLRSVAAPQKGGKCGKDGKEVTGTLVIGDDEEKNREMAKMLGLQAERVVNSEEVEMMWKRKKEVAEEEKGDVEVGGKKLVKKEDRKEEQKNHDLNPQQNQSQRQHLKPSKPTLTLRSRLSCPFDDMKIVEGLCSSPEDKVDEETTDDDSDGSEKQAGLEEEKGEANKGRPTESPTPTTPSTPDTVQGLYIPVKHGERTVAYVPVSPTSTTYSEKGLESPVTRITSIIFFSPPSPKTWDRDVRVVSKLCQSQGDGEEAPKLYIVQKPEEVGRSSPSLGTSYSSSISSSTSSNIPSPTFSTAPSEASLETLATTTSTVFSRASTTSTTESAPSKRQFKLTMPRTASDWIREVTTQWRATCPNLPDKAQLPYYLIDPLTCALQVLEIGRQRAQSTIWARANLPVHLRQVLRLETLYIVDSGERPSHFFNDLGASGNKNKHSASSDPDPDMSFQRYLASLGVDVIPAKRCRRIGMSNVHALEKRVQMMGYVCRPVCDSFTRLEPLQDEDENEDQKTKKVHDHKDSGDASAQQPTTQTHHRRTSWFRQLITRGQPRSKPRNPGAGDQSQTQRPSTSTSTNKTRNKHTHHSNNSTTNLTITSTKIPTFPPTSTGIPQSMTTPNYTNYPNTTYTPNTNPSTTSKATATAKFYSPNALDMVLRSPTQKVRDINAITAFCHSNNIETAVQYAINREYWECVDKGLSPVWPTSGGGESTRIGRI</sequence>